<keyword evidence="6" id="KW-0378">Hydrolase</keyword>
<dbReference type="PANTHER" id="PTHR11905">
    <property type="entry name" value="ADAM A DISINTEGRIN AND METALLOPROTEASE DOMAIN"/>
    <property type="match status" value="1"/>
</dbReference>
<evidence type="ECO:0000256" key="5">
    <source>
        <dbReference type="ARBA" id="ARBA00022729"/>
    </source>
</evidence>
<organism evidence="15">
    <name type="scientific">Ascaris suum</name>
    <name type="common">Pig roundworm</name>
    <name type="synonym">Ascaris lumbricoides</name>
    <dbReference type="NCBI Taxonomy" id="6253"/>
    <lineage>
        <taxon>Eukaryota</taxon>
        <taxon>Metazoa</taxon>
        <taxon>Ecdysozoa</taxon>
        <taxon>Nematoda</taxon>
        <taxon>Chromadorea</taxon>
        <taxon>Rhabditida</taxon>
        <taxon>Spirurina</taxon>
        <taxon>Ascaridomorpha</taxon>
        <taxon>Ascaridoidea</taxon>
        <taxon>Ascarididae</taxon>
        <taxon>Ascaris</taxon>
    </lineage>
</organism>
<evidence type="ECO:0000256" key="2">
    <source>
        <dbReference type="ARBA" id="ARBA00022530"/>
    </source>
</evidence>
<dbReference type="GO" id="GO:0004222">
    <property type="term" value="F:metalloendopeptidase activity"/>
    <property type="evidence" value="ECO:0007669"/>
    <property type="project" value="InterPro"/>
</dbReference>
<dbReference type="GO" id="GO:0006509">
    <property type="term" value="P:membrane protein ectodomain proteolysis"/>
    <property type="evidence" value="ECO:0007669"/>
    <property type="project" value="TreeGrafter"/>
</dbReference>
<dbReference type="Gene3D" id="3.40.1620.60">
    <property type="match status" value="1"/>
</dbReference>
<dbReference type="Gene3D" id="3.40.390.10">
    <property type="entry name" value="Collagenase (Catalytic Domain)"/>
    <property type="match status" value="1"/>
</dbReference>
<evidence type="ECO:0000256" key="8">
    <source>
        <dbReference type="ARBA" id="ARBA00023049"/>
    </source>
</evidence>
<keyword evidence="2" id="KW-0964">Secreted</keyword>
<dbReference type="PANTHER" id="PTHR11905:SF159">
    <property type="entry name" value="ADAM METALLOPROTEASE"/>
    <property type="match status" value="1"/>
</dbReference>
<keyword evidence="7 11" id="KW-0862">Zinc</keyword>
<feature type="binding site" evidence="11">
    <location>
        <position position="234"/>
    </location>
    <ligand>
        <name>Zn(2+)</name>
        <dbReference type="ChEBI" id="CHEBI:29105"/>
        <note>catalytic</note>
    </ligand>
</feature>
<evidence type="ECO:0000256" key="7">
    <source>
        <dbReference type="ARBA" id="ARBA00022833"/>
    </source>
</evidence>
<keyword evidence="8" id="KW-0482">Metalloprotease</keyword>
<feature type="chain" id="PRO_5003265364" evidence="12">
    <location>
        <begin position="24"/>
        <end position="446"/>
    </location>
</feature>
<dbReference type="Pfam" id="PF13688">
    <property type="entry name" value="Reprolysin_5"/>
    <property type="match status" value="1"/>
</dbReference>
<protein>
    <submittedName>
        <fullName evidence="15">ADAM family mig-17</fullName>
    </submittedName>
</protein>
<evidence type="ECO:0000256" key="10">
    <source>
        <dbReference type="ARBA" id="ARBA00023180"/>
    </source>
</evidence>
<feature type="binding site" evidence="11">
    <location>
        <position position="244"/>
    </location>
    <ligand>
        <name>Zn(2+)</name>
        <dbReference type="ChEBI" id="CHEBI:29105"/>
        <note>catalytic</note>
    </ligand>
</feature>
<keyword evidence="5 12" id="KW-0732">Signal</keyword>
<comment type="subcellular location">
    <subcellularLocation>
        <location evidence="1">Secreted</location>
        <location evidence="1">Extracellular space</location>
        <location evidence="1">Extracellular matrix</location>
    </subcellularLocation>
</comment>
<dbReference type="PROSITE" id="PS50215">
    <property type="entry name" value="ADAM_MEPRO"/>
    <property type="match status" value="1"/>
</dbReference>
<sequence>MIISMQIFLYIFLLCQFFHGEAAIQFRRKLTIGGVTFRKTISSNSNMTMGNNEKTLLTDGYQIDILMVADFSLYNSFIDIHNGDEYSAQFAVDNYLNAIFEQVRAIYENNTIFENEIISLNLIATFIVIREQDCPLMQNYPSENSTNFDNSTSMELSIDALDAIHLIHQWILRYSEWLPPHDHAIIITKFDLLTPKGDSSTQGMAYVGAMCRNSESASVVEDIGAMATAMIAAHELAHSLGAFHDGSGESSDCGGNLNYMMAPTVSGSDDYEKFQNSFKLSACSRKQIEAFLLNETSLCVRRHRERERRLRRTSHSDGRRKPGELFLQQHQCEIAFGPQYGVCKQREYQKKSNPCKRLWCKNRNTKRTASCETKNYLPLFDGTKCGVHKWCIAGNCVFNNREDNSCVDVNVSMCTSLSAAKLKRFCKSAKFNAICCLSCSTIRLMQ</sequence>
<dbReference type="AlphaFoldDB" id="F1L2E2"/>
<name>F1L2E2_ASCSU</name>
<keyword evidence="9" id="KW-1015">Disulfide bond</keyword>
<keyword evidence="3" id="KW-0645">Protease</keyword>
<keyword evidence="2" id="KW-0272">Extracellular matrix</keyword>
<keyword evidence="10" id="KW-0325">Glycoprotein</keyword>
<dbReference type="Pfam" id="PF17771">
    <property type="entry name" value="ADAMTS_CR_2"/>
    <property type="match status" value="1"/>
</dbReference>
<dbReference type="InterPro" id="IPR024079">
    <property type="entry name" value="MetalloPept_cat_dom_sf"/>
</dbReference>
<evidence type="ECO:0000313" key="15">
    <source>
        <dbReference type="EMBL" id="ADY44296.1"/>
    </source>
</evidence>
<dbReference type="InterPro" id="IPR041645">
    <property type="entry name" value="ADAMTS_CR_2"/>
</dbReference>
<evidence type="ECO:0000256" key="1">
    <source>
        <dbReference type="ARBA" id="ARBA00004498"/>
    </source>
</evidence>
<evidence type="ECO:0000259" key="13">
    <source>
        <dbReference type="PROSITE" id="PS50215"/>
    </source>
</evidence>
<dbReference type="EMBL" id="JI170070">
    <property type="protein sequence ID" value="ADY44296.1"/>
    <property type="molecule type" value="mRNA"/>
</dbReference>
<keyword evidence="4 11" id="KW-0479">Metal-binding</keyword>
<feature type="binding site" evidence="11">
    <location>
        <position position="238"/>
    </location>
    <ligand>
        <name>Zn(2+)</name>
        <dbReference type="ChEBI" id="CHEBI:29105"/>
        <note>catalytic</note>
    </ligand>
</feature>
<dbReference type="GO" id="GO:0046872">
    <property type="term" value="F:metal ion binding"/>
    <property type="evidence" value="ECO:0007669"/>
    <property type="project" value="UniProtKB-KW"/>
</dbReference>
<feature type="active site" evidence="11">
    <location>
        <position position="235"/>
    </location>
</feature>
<evidence type="ECO:0000256" key="9">
    <source>
        <dbReference type="ARBA" id="ARBA00023157"/>
    </source>
</evidence>
<evidence type="ECO:0000259" key="14">
    <source>
        <dbReference type="PROSITE" id="PS50900"/>
    </source>
</evidence>
<evidence type="ECO:0000256" key="4">
    <source>
        <dbReference type="ARBA" id="ARBA00022723"/>
    </source>
</evidence>
<comment type="caution">
    <text evidence="11">Lacks conserved residue(s) required for the propagation of feature annotation.</text>
</comment>
<dbReference type="InterPro" id="IPR010909">
    <property type="entry name" value="PLAC"/>
</dbReference>
<evidence type="ECO:0000256" key="3">
    <source>
        <dbReference type="ARBA" id="ARBA00022670"/>
    </source>
</evidence>
<feature type="domain" description="PLAC" evidence="14">
    <location>
        <begin position="402"/>
        <end position="443"/>
    </location>
</feature>
<evidence type="ECO:0000256" key="11">
    <source>
        <dbReference type="PROSITE-ProRule" id="PRU00276"/>
    </source>
</evidence>
<feature type="domain" description="Peptidase M12B" evidence="13">
    <location>
        <begin position="61"/>
        <end position="304"/>
    </location>
</feature>
<dbReference type="InterPro" id="IPR001590">
    <property type="entry name" value="Peptidase_M12B"/>
</dbReference>
<proteinExistence type="evidence at transcript level"/>
<dbReference type="MEROPS" id="M12.019"/>
<accession>F1L2E2</accession>
<evidence type="ECO:0000256" key="6">
    <source>
        <dbReference type="ARBA" id="ARBA00022801"/>
    </source>
</evidence>
<dbReference type="SUPFAM" id="SSF55486">
    <property type="entry name" value="Metalloproteases ('zincins'), catalytic domain"/>
    <property type="match status" value="1"/>
</dbReference>
<evidence type="ECO:0000256" key="12">
    <source>
        <dbReference type="SAM" id="SignalP"/>
    </source>
</evidence>
<feature type="signal peptide" evidence="12">
    <location>
        <begin position="1"/>
        <end position="23"/>
    </location>
</feature>
<dbReference type="PROSITE" id="PS50900">
    <property type="entry name" value="PLAC"/>
    <property type="match status" value="1"/>
</dbReference>
<reference evidence="15" key="1">
    <citation type="journal article" date="2011" name="Genome Res.">
        <title>Deep small RNA sequencing from the nematode Ascaris reveals conservation, functional diversification, and novel developmental profiles.</title>
        <authorList>
            <person name="Wang J."/>
            <person name="Czech B."/>
            <person name="Crunk A."/>
            <person name="Wallace A."/>
            <person name="Mitreva M."/>
            <person name="Hannon G.J."/>
            <person name="Davis R.E."/>
        </authorList>
    </citation>
    <scope>NUCLEOTIDE SEQUENCE</scope>
</reference>